<evidence type="ECO:0000313" key="1">
    <source>
        <dbReference type="EMBL" id="NED95752.1"/>
    </source>
</evidence>
<sequence length="61" mass="6680">MSTVITRLRRRDEHGMSTAEYAVGTVAACGFGGVLYKLLSSEPVRNMLEEVIKRAFSIFGG</sequence>
<protein>
    <submittedName>
        <fullName evidence="1">DUF4244 domain-containing protein</fullName>
    </submittedName>
</protein>
<comment type="caution">
    <text evidence="1">The sequence shown here is derived from an EMBL/GenBank/DDBJ whole genome shotgun (WGS) entry which is preliminary data.</text>
</comment>
<name>A0A6N9YLC9_9ACTN</name>
<dbReference type="InterPro" id="IPR025338">
    <property type="entry name" value="DUF4244"/>
</dbReference>
<proteinExistence type="predicted"/>
<accession>A0A6N9YLC9</accession>
<dbReference type="EMBL" id="JAAGOB010000005">
    <property type="protein sequence ID" value="NED95752.1"/>
    <property type="molecule type" value="Genomic_DNA"/>
</dbReference>
<dbReference type="RefSeq" id="WP_163818536.1">
    <property type="nucleotide sequence ID" value="NZ_JAAGOB010000005.1"/>
</dbReference>
<gene>
    <name evidence="1" type="ORF">G1H11_10550</name>
</gene>
<dbReference type="Proteomes" id="UP000469185">
    <property type="component" value="Unassembled WGS sequence"/>
</dbReference>
<reference evidence="1 2" key="1">
    <citation type="submission" date="2020-02" db="EMBL/GenBank/DDBJ databases">
        <authorList>
            <person name="Li X.-J."/>
            <person name="Feng X.-M."/>
        </authorList>
    </citation>
    <scope>NUCLEOTIDE SEQUENCE [LARGE SCALE GENOMIC DNA]</scope>
    <source>
        <strain evidence="1 2">CGMCC 4.7225</strain>
    </source>
</reference>
<dbReference type="AlphaFoldDB" id="A0A6N9YLC9"/>
<organism evidence="1 2">
    <name type="scientific">Phytoactinopolyspora alkaliphila</name>
    <dbReference type="NCBI Taxonomy" id="1783498"/>
    <lineage>
        <taxon>Bacteria</taxon>
        <taxon>Bacillati</taxon>
        <taxon>Actinomycetota</taxon>
        <taxon>Actinomycetes</taxon>
        <taxon>Jiangellales</taxon>
        <taxon>Jiangellaceae</taxon>
        <taxon>Phytoactinopolyspora</taxon>
    </lineage>
</organism>
<evidence type="ECO:0000313" key="2">
    <source>
        <dbReference type="Proteomes" id="UP000469185"/>
    </source>
</evidence>
<keyword evidence="2" id="KW-1185">Reference proteome</keyword>
<dbReference type="Pfam" id="PF14029">
    <property type="entry name" value="DUF4244"/>
    <property type="match status" value="1"/>
</dbReference>